<organism evidence="2 3">
    <name type="scientific">Galerina marginata (strain CBS 339.88)</name>
    <dbReference type="NCBI Taxonomy" id="685588"/>
    <lineage>
        <taxon>Eukaryota</taxon>
        <taxon>Fungi</taxon>
        <taxon>Dikarya</taxon>
        <taxon>Basidiomycota</taxon>
        <taxon>Agaricomycotina</taxon>
        <taxon>Agaricomycetes</taxon>
        <taxon>Agaricomycetidae</taxon>
        <taxon>Agaricales</taxon>
        <taxon>Agaricineae</taxon>
        <taxon>Strophariaceae</taxon>
        <taxon>Galerina</taxon>
    </lineage>
</organism>
<feature type="transmembrane region" description="Helical" evidence="1">
    <location>
        <begin position="19"/>
        <end position="41"/>
    </location>
</feature>
<feature type="transmembrane region" description="Helical" evidence="1">
    <location>
        <begin position="444"/>
        <end position="467"/>
    </location>
</feature>
<keyword evidence="1" id="KW-1133">Transmembrane helix</keyword>
<feature type="transmembrane region" description="Helical" evidence="1">
    <location>
        <begin position="566"/>
        <end position="585"/>
    </location>
</feature>
<feature type="transmembrane region" description="Helical" evidence="1">
    <location>
        <begin position="473"/>
        <end position="499"/>
    </location>
</feature>
<gene>
    <name evidence="2" type="ORF">GALMADRAFT_232295</name>
</gene>
<dbReference type="AlphaFoldDB" id="A0A067S7Q1"/>
<evidence type="ECO:0000313" key="2">
    <source>
        <dbReference type="EMBL" id="KDR66890.1"/>
    </source>
</evidence>
<proteinExistence type="predicted"/>
<reference evidence="3" key="1">
    <citation type="journal article" date="2014" name="Proc. Natl. Acad. Sci. U.S.A.">
        <title>Extensive sampling of basidiomycete genomes demonstrates inadequacy of the white-rot/brown-rot paradigm for wood decay fungi.</title>
        <authorList>
            <person name="Riley R."/>
            <person name="Salamov A.A."/>
            <person name="Brown D.W."/>
            <person name="Nagy L.G."/>
            <person name="Floudas D."/>
            <person name="Held B.W."/>
            <person name="Levasseur A."/>
            <person name="Lombard V."/>
            <person name="Morin E."/>
            <person name="Otillar R."/>
            <person name="Lindquist E.A."/>
            <person name="Sun H."/>
            <person name="LaButti K.M."/>
            <person name="Schmutz J."/>
            <person name="Jabbour D."/>
            <person name="Luo H."/>
            <person name="Baker S.E."/>
            <person name="Pisabarro A.G."/>
            <person name="Walton J.D."/>
            <person name="Blanchette R.A."/>
            <person name="Henrissat B."/>
            <person name="Martin F."/>
            <person name="Cullen D."/>
            <person name="Hibbett D.S."/>
            <person name="Grigoriev I.V."/>
        </authorList>
    </citation>
    <scope>NUCLEOTIDE SEQUENCE [LARGE SCALE GENOMIC DNA]</scope>
    <source>
        <strain evidence="3">CBS 339.88</strain>
    </source>
</reference>
<evidence type="ECO:0000256" key="1">
    <source>
        <dbReference type="SAM" id="Phobius"/>
    </source>
</evidence>
<accession>A0A067S7Q1</accession>
<dbReference type="EMBL" id="KL142419">
    <property type="protein sequence ID" value="KDR66890.1"/>
    <property type="molecule type" value="Genomic_DNA"/>
</dbReference>
<evidence type="ECO:0000313" key="3">
    <source>
        <dbReference type="Proteomes" id="UP000027222"/>
    </source>
</evidence>
<dbReference type="Proteomes" id="UP000027222">
    <property type="component" value="Unassembled WGS sequence"/>
</dbReference>
<sequence>MPAGLDSEALKPGPRRRGITVTCTCVVWTVFVAFALWGGYFGGKVAYVGYRSARDPHRALYQDPSLPYRPEDVVRPLIDTNQTFDIVATVWLRKESETQGELTTAPSDLVRDDGFGLFESAIYTETVFHGLRLKDKNIKTSLKLRVPTKIFKRKELDSYDLRGSFVLVPNSPSPLDRVSGYSTWIPDSIEYPPSRSWPDGHVRSLQEEVVDAYGTFTPLMAFHNVTSKCASSSNPTLNVSANAEDFDGSPVLQSHPYIITKSFLRVVDTTKIYNREAYDTAHKKLKLTSCGIDLSSTAQQDWRACNRSFPSHGNQEVSIQLTKESDGGAEVPEWAYAPYLSVSEGNAGPLDLVKVPVNREECPDEDMATSHSIADKEFVDVTWNVVFIGRTPEKLRLADFVLMSNLTFNMSDTEYQQHMYQSAVETANSLVGHSFTETYHPRRAAALSLVGTLFDLAQGILNFFYWYSRMSTVGISITGTALVAGGYLLDFIVQAVEFFHYIPYSQIFSKLIFWVAFQAVFQITPVLMLKTVTHAEFYWWKSWIPAVHFSQASHSERASQRLESQISRLFQISIFLTLGCLFYFLDSQHYYFIHPIGPSPPTDTGLPAAIAKLQDFITDPARTLGYILQIMMNSKSRKFGGAFRVCPQLVLVSRLFRLASSLPWIVGNPTTSFGVAALPLIEISLVAALAYQARKYPSVSRADEEEDEGAR</sequence>
<keyword evidence="3" id="KW-1185">Reference proteome</keyword>
<feature type="transmembrane region" description="Helical" evidence="1">
    <location>
        <begin position="671"/>
        <end position="691"/>
    </location>
</feature>
<dbReference type="HOGENOM" id="CLU_022262_0_0_1"/>
<keyword evidence="1" id="KW-0812">Transmembrane</keyword>
<name>A0A067S7Q1_GALM3</name>
<feature type="transmembrane region" description="Helical" evidence="1">
    <location>
        <begin position="511"/>
        <end position="529"/>
    </location>
</feature>
<keyword evidence="1" id="KW-0472">Membrane</keyword>
<protein>
    <submittedName>
        <fullName evidence="2">Uncharacterized protein</fullName>
    </submittedName>
</protein>
<dbReference type="OrthoDB" id="2548253at2759"/>